<protein>
    <submittedName>
        <fullName evidence="1">Uncharacterized protein</fullName>
    </submittedName>
</protein>
<keyword evidence="2" id="KW-1185">Reference proteome</keyword>
<dbReference type="Gramene" id="Kaladp0188s0003.1.v1.1">
    <property type="protein sequence ID" value="Kaladp0188s0003.1.v1.1"/>
    <property type="gene ID" value="Kaladp0188s0003.v1.1"/>
</dbReference>
<sequence length="96" mass="10478">MEVTERRGGTSNVLHYWEDYDSAGPNNDGQWRVVSDDPLRCSAASHHPELQTLTEKTVHTACAFSRTRISPCLPPALTAAALTRPTASKSPISPVF</sequence>
<accession>A0A7N0V6N9</accession>
<evidence type="ECO:0000313" key="1">
    <source>
        <dbReference type="EnsemblPlants" id="Kaladp0188s0003.1.v1.1"/>
    </source>
</evidence>
<proteinExistence type="predicted"/>
<name>A0A7N0V6N9_KALFE</name>
<dbReference type="AlphaFoldDB" id="A0A7N0V6N9"/>
<organism evidence="1 2">
    <name type="scientific">Kalanchoe fedtschenkoi</name>
    <name type="common">Lavender scallops</name>
    <name type="synonym">South American air plant</name>
    <dbReference type="NCBI Taxonomy" id="63787"/>
    <lineage>
        <taxon>Eukaryota</taxon>
        <taxon>Viridiplantae</taxon>
        <taxon>Streptophyta</taxon>
        <taxon>Embryophyta</taxon>
        <taxon>Tracheophyta</taxon>
        <taxon>Spermatophyta</taxon>
        <taxon>Magnoliopsida</taxon>
        <taxon>eudicotyledons</taxon>
        <taxon>Gunneridae</taxon>
        <taxon>Pentapetalae</taxon>
        <taxon>Saxifragales</taxon>
        <taxon>Crassulaceae</taxon>
        <taxon>Kalanchoe</taxon>
    </lineage>
</organism>
<reference evidence="1" key="1">
    <citation type="submission" date="2021-01" db="UniProtKB">
        <authorList>
            <consortium name="EnsemblPlants"/>
        </authorList>
    </citation>
    <scope>IDENTIFICATION</scope>
</reference>
<evidence type="ECO:0000313" key="2">
    <source>
        <dbReference type="Proteomes" id="UP000594263"/>
    </source>
</evidence>
<dbReference type="Proteomes" id="UP000594263">
    <property type="component" value="Unplaced"/>
</dbReference>
<dbReference type="EnsemblPlants" id="Kaladp0188s0003.1.v1.1">
    <property type="protein sequence ID" value="Kaladp0188s0003.1.v1.1"/>
    <property type="gene ID" value="Kaladp0188s0003.v1.1"/>
</dbReference>